<dbReference type="AlphaFoldDB" id="A0A1Z4VT22"/>
<evidence type="ECO:0000256" key="1">
    <source>
        <dbReference type="SAM" id="SignalP"/>
    </source>
</evidence>
<dbReference type="Gene3D" id="3.40.30.10">
    <property type="entry name" value="Glutaredoxin"/>
    <property type="match status" value="1"/>
</dbReference>
<keyword evidence="4" id="KW-1185">Reference proteome</keyword>
<dbReference type="PROSITE" id="PS51352">
    <property type="entry name" value="THIOREDOXIN_2"/>
    <property type="match status" value="1"/>
</dbReference>
<evidence type="ECO:0000313" key="4">
    <source>
        <dbReference type="Proteomes" id="UP000218765"/>
    </source>
</evidence>
<feature type="chain" id="PRO_5012690041" evidence="1">
    <location>
        <begin position="20"/>
        <end position="166"/>
    </location>
</feature>
<proteinExistence type="predicted"/>
<reference evidence="3 4" key="1">
    <citation type="submission" date="2017-05" db="EMBL/GenBank/DDBJ databases">
        <title>Thiocyanate degradation by Thiohalobacter thiocyanaticus FOKN1.</title>
        <authorList>
            <person name="Oshiki M."/>
            <person name="Fukushima T."/>
            <person name="Kawano S."/>
            <person name="Nakagawa J."/>
        </authorList>
    </citation>
    <scope>NUCLEOTIDE SEQUENCE [LARGE SCALE GENOMIC DNA]</scope>
    <source>
        <strain evidence="3 4">FOKN1</strain>
    </source>
</reference>
<evidence type="ECO:0000313" key="3">
    <source>
        <dbReference type="EMBL" id="BAZ94643.1"/>
    </source>
</evidence>
<evidence type="ECO:0000259" key="2">
    <source>
        <dbReference type="PROSITE" id="PS51352"/>
    </source>
</evidence>
<protein>
    <submittedName>
        <fullName evidence="3">Thiol-disulfide isomerase-like protein</fullName>
    </submittedName>
</protein>
<dbReference type="EMBL" id="AP018052">
    <property type="protein sequence ID" value="BAZ94643.1"/>
    <property type="molecule type" value="Genomic_DNA"/>
</dbReference>
<dbReference type="GO" id="GO:0016853">
    <property type="term" value="F:isomerase activity"/>
    <property type="evidence" value="ECO:0007669"/>
    <property type="project" value="UniProtKB-KW"/>
</dbReference>
<gene>
    <name evidence="3" type="ORF">FOKN1_2269</name>
</gene>
<dbReference type="PANTHER" id="PTHR42852">
    <property type="entry name" value="THIOL:DISULFIDE INTERCHANGE PROTEIN DSBE"/>
    <property type="match status" value="1"/>
</dbReference>
<dbReference type="PANTHER" id="PTHR42852:SF17">
    <property type="entry name" value="THIOREDOXIN-LIKE PROTEIN HI_1115"/>
    <property type="match status" value="1"/>
</dbReference>
<dbReference type="Pfam" id="PF00578">
    <property type="entry name" value="AhpC-TSA"/>
    <property type="match status" value="1"/>
</dbReference>
<dbReference type="InterPro" id="IPR013766">
    <property type="entry name" value="Thioredoxin_domain"/>
</dbReference>
<feature type="signal peptide" evidence="1">
    <location>
        <begin position="1"/>
        <end position="19"/>
    </location>
</feature>
<accession>A0A1Z4VT22</accession>
<keyword evidence="1" id="KW-0732">Signal</keyword>
<dbReference type="InterPro" id="IPR036249">
    <property type="entry name" value="Thioredoxin-like_sf"/>
</dbReference>
<dbReference type="RefSeq" id="WP_096366713.1">
    <property type="nucleotide sequence ID" value="NZ_AP018052.1"/>
</dbReference>
<keyword evidence="3" id="KW-0413">Isomerase</keyword>
<dbReference type="CDD" id="cd02966">
    <property type="entry name" value="TlpA_like_family"/>
    <property type="match status" value="1"/>
</dbReference>
<dbReference type="Proteomes" id="UP000218765">
    <property type="component" value="Chromosome"/>
</dbReference>
<dbReference type="InterPro" id="IPR050553">
    <property type="entry name" value="Thioredoxin_ResA/DsbE_sf"/>
</dbReference>
<dbReference type="KEGG" id="ttc:FOKN1_2269"/>
<dbReference type="OrthoDB" id="9788279at2"/>
<sequence>MMLRLFLLILALTAPPLSADELMEYRGEPLPAFALQDLEGNSHSLEDYRGKVVMVNFWATYCPPCIKEMPSMQRLSDKLGEERFAILAVNMAEPRDEVEGFLHKHDIDVSFPVLLDPDGTVVSQWMITAVPTTFILDPEGRIRYGLFGGLEWDKPEIVDTLSGLMR</sequence>
<organism evidence="3 4">
    <name type="scientific">Thiohalobacter thiocyanaticus</name>
    <dbReference type="NCBI Taxonomy" id="585455"/>
    <lineage>
        <taxon>Bacteria</taxon>
        <taxon>Pseudomonadati</taxon>
        <taxon>Pseudomonadota</taxon>
        <taxon>Gammaproteobacteria</taxon>
        <taxon>Thiohalobacterales</taxon>
        <taxon>Thiohalobacteraceae</taxon>
        <taxon>Thiohalobacter</taxon>
    </lineage>
</organism>
<dbReference type="GO" id="GO:0016491">
    <property type="term" value="F:oxidoreductase activity"/>
    <property type="evidence" value="ECO:0007669"/>
    <property type="project" value="InterPro"/>
</dbReference>
<feature type="domain" description="Thioredoxin" evidence="2">
    <location>
        <begin position="24"/>
        <end position="166"/>
    </location>
</feature>
<dbReference type="SUPFAM" id="SSF52833">
    <property type="entry name" value="Thioredoxin-like"/>
    <property type="match status" value="1"/>
</dbReference>
<dbReference type="GO" id="GO:0016209">
    <property type="term" value="F:antioxidant activity"/>
    <property type="evidence" value="ECO:0007669"/>
    <property type="project" value="InterPro"/>
</dbReference>
<name>A0A1Z4VT22_9GAMM</name>
<dbReference type="InterPro" id="IPR000866">
    <property type="entry name" value="AhpC/TSA"/>
</dbReference>